<dbReference type="NCBIfam" id="NF006050">
    <property type="entry name" value="PRK08197.1"/>
    <property type="match status" value="1"/>
</dbReference>
<gene>
    <name evidence="5" type="ORF">SAMN05216218_11082</name>
</gene>
<proteinExistence type="predicted"/>
<keyword evidence="3" id="KW-0456">Lyase</keyword>
<keyword evidence="6" id="KW-1185">Reference proteome</keyword>
<dbReference type="AlphaFoldDB" id="A0A1G7PE27"/>
<dbReference type="GO" id="GO:0004794">
    <property type="term" value="F:threonine deaminase activity"/>
    <property type="evidence" value="ECO:0007669"/>
    <property type="project" value="TreeGrafter"/>
</dbReference>
<evidence type="ECO:0000313" key="6">
    <source>
        <dbReference type="Proteomes" id="UP000199076"/>
    </source>
</evidence>
<dbReference type="Proteomes" id="UP000199076">
    <property type="component" value="Unassembled WGS sequence"/>
</dbReference>
<feature type="domain" description="Tryptophan synthase beta chain-like PALP" evidence="4">
    <location>
        <begin position="74"/>
        <end position="377"/>
    </location>
</feature>
<dbReference type="InterPro" id="IPR036052">
    <property type="entry name" value="TrpB-like_PALP_sf"/>
</dbReference>
<comment type="cofactor">
    <cofactor evidence="1">
        <name>pyridoxal 5'-phosphate</name>
        <dbReference type="ChEBI" id="CHEBI:597326"/>
    </cofactor>
</comment>
<dbReference type="STRING" id="660518.SAMN05216218_11082"/>
<dbReference type="GO" id="GO:0006567">
    <property type="term" value="P:L-threonine catabolic process"/>
    <property type="evidence" value="ECO:0007669"/>
    <property type="project" value="TreeGrafter"/>
</dbReference>
<dbReference type="Pfam" id="PF00291">
    <property type="entry name" value="PALP"/>
    <property type="match status" value="1"/>
</dbReference>
<dbReference type="PANTHER" id="PTHR48078:SF6">
    <property type="entry name" value="L-THREONINE DEHYDRATASE CATABOLIC TDCB"/>
    <property type="match status" value="1"/>
</dbReference>
<dbReference type="InterPro" id="IPR001926">
    <property type="entry name" value="TrpB-like_PALP"/>
</dbReference>
<evidence type="ECO:0000256" key="1">
    <source>
        <dbReference type="ARBA" id="ARBA00001933"/>
    </source>
</evidence>
<reference evidence="6" key="1">
    <citation type="submission" date="2016-10" db="EMBL/GenBank/DDBJ databases">
        <authorList>
            <person name="Varghese N."/>
            <person name="Submissions S."/>
        </authorList>
    </citation>
    <scope>NUCLEOTIDE SEQUENCE [LARGE SCALE GENOMIC DNA]</scope>
    <source>
        <strain evidence="6">IBRC-M 10760</strain>
    </source>
</reference>
<dbReference type="GO" id="GO:0009097">
    <property type="term" value="P:isoleucine biosynthetic process"/>
    <property type="evidence" value="ECO:0007669"/>
    <property type="project" value="TreeGrafter"/>
</dbReference>
<dbReference type="PANTHER" id="PTHR48078">
    <property type="entry name" value="THREONINE DEHYDRATASE, MITOCHONDRIAL-RELATED"/>
    <property type="match status" value="1"/>
</dbReference>
<dbReference type="GO" id="GO:0006565">
    <property type="term" value="P:L-serine catabolic process"/>
    <property type="evidence" value="ECO:0007669"/>
    <property type="project" value="TreeGrafter"/>
</dbReference>
<protein>
    <submittedName>
        <fullName evidence="5">L-threonine synthase</fullName>
    </submittedName>
</protein>
<dbReference type="InterPro" id="IPR050147">
    <property type="entry name" value="Ser/Thr_Dehydratase"/>
</dbReference>
<evidence type="ECO:0000256" key="3">
    <source>
        <dbReference type="ARBA" id="ARBA00023239"/>
    </source>
</evidence>
<dbReference type="GO" id="GO:0003941">
    <property type="term" value="F:L-serine ammonia-lyase activity"/>
    <property type="evidence" value="ECO:0007669"/>
    <property type="project" value="TreeGrafter"/>
</dbReference>
<organism evidence="5 6">
    <name type="scientific">Halorientalis regularis</name>
    <dbReference type="NCBI Taxonomy" id="660518"/>
    <lineage>
        <taxon>Archaea</taxon>
        <taxon>Methanobacteriati</taxon>
        <taxon>Methanobacteriota</taxon>
        <taxon>Stenosarchaea group</taxon>
        <taxon>Halobacteria</taxon>
        <taxon>Halobacteriales</taxon>
        <taxon>Haloarculaceae</taxon>
        <taxon>Halorientalis</taxon>
    </lineage>
</organism>
<name>A0A1G7PE27_9EURY</name>
<evidence type="ECO:0000256" key="2">
    <source>
        <dbReference type="ARBA" id="ARBA00022898"/>
    </source>
</evidence>
<dbReference type="RefSeq" id="WP_092693304.1">
    <property type="nucleotide sequence ID" value="NZ_FNBK01000010.1"/>
</dbReference>
<dbReference type="SUPFAM" id="SSF53686">
    <property type="entry name" value="Tryptophan synthase beta subunit-like PLP-dependent enzymes"/>
    <property type="match status" value="1"/>
</dbReference>
<dbReference type="Gene3D" id="3.40.50.1100">
    <property type="match status" value="2"/>
</dbReference>
<sequence length="396" mass="40675">MTRNSAVRDLTCRACGDSFDPAETTGPCPSCDGHLTVTYDLDAVDFTPETATDRRYEGIARYAELLPFTAETLVTLDEGATPLVACPDLAEEWGVGAVYIKDEGRNPTGSVADRGMAVAVTAAAEVGAEDVALPTTGIEGQAAAAYAARAGLDSHSFVPSRATFDAKAMINVHGGDMEVVGGRYGDAVDSFRETVAEEGWHSLSPFGTPYRREGQKTLAYELAEQLDWTAPDAVVYPTGEGVGLVGAHAGAQELADLGLVDSTPAMYAAQADGCAPVVEAFENGADDTEVWETPDTICGGIEIPDPAGGADVLTAIRESDGGAVATEDRDALEGAVSIAQSEGVEIGASAGVAASGAAALADEGEFGSDDTVVLVNTLPGNAEADILRNHLVSKGI</sequence>
<keyword evidence="2" id="KW-0663">Pyridoxal phosphate</keyword>
<evidence type="ECO:0000259" key="4">
    <source>
        <dbReference type="Pfam" id="PF00291"/>
    </source>
</evidence>
<evidence type="ECO:0000313" key="5">
    <source>
        <dbReference type="EMBL" id="SDF84478.1"/>
    </source>
</evidence>
<dbReference type="EMBL" id="FNBK01000010">
    <property type="protein sequence ID" value="SDF84478.1"/>
    <property type="molecule type" value="Genomic_DNA"/>
</dbReference>
<dbReference type="OrthoDB" id="341080at2157"/>
<accession>A0A1G7PE27</accession>